<dbReference type="Proteomes" id="UP000298061">
    <property type="component" value="Unassembled WGS sequence"/>
</dbReference>
<organism evidence="1 2">
    <name type="scientific">Hericium alpestre</name>
    <dbReference type="NCBI Taxonomy" id="135208"/>
    <lineage>
        <taxon>Eukaryota</taxon>
        <taxon>Fungi</taxon>
        <taxon>Dikarya</taxon>
        <taxon>Basidiomycota</taxon>
        <taxon>Agaricomycotina</taxon>
        <taxon>Agaricomycetes</taxon>
        <taxon>Russulales</taxon>
        <taxon>Hericiaceae</taxon>
        <taxon>Hericium</taxon>
    </lineage>
</organism>
<name>A0A4Y9ZL80_9AGAM</name>
<comment type="caution">
    <text evidence="1">The sequence shown here is derived from an EMBL/GenBank/DDBJ whole genome shotgun (WGS) entry which is preliminary data.</text>
</comment>
<protein>
    <recommendedName>
        <fullName evidence="3">Retrotransposon gag domain-containing protein</fullName>
    </recommendedName>
</protein>
<reference evidence="1 2" key="1">
    <citation type="submission" date="2019-02" db="EMBL/GenBank/DDBJ databases">
        <title>Genome sequencing of the rare red list fungi Hericium alpestre (H. flagellum).</title>
        <authorList>
            <person name="Buettner E."/>
            <person name="Kellner H."/>
        </authorList>
    </citation>
    <scope>NUCLEOTIDE SEQUENCE [LARGE SCALE GENOMIC DNA]</scope>
    <source>
        <strain evidence="1 2">DSM 108284</strain>
    </source>
</reference>
<evidence type="ECO:0008006" key="3">
    <source>
        <dbReference type="Google" id="ProtNLM"/>
    </source>
</evidence>
<dbReference type="OrthoDB" id="3260975at2759"/>
<gene>
    <name evidence="1" type="ORF">EWM64_g8407</name>
</gene>
<dbReference type="EMBL" id="SFCI01001506">
    <property type="protein sequence ID" value="TFY75606.1"/>
    <property type="molecule type" value="Genomic_DNA"/>
</dbReference>
<sequence length="268" mass="30482">MWVTSFRNHIDADSPAEPWFTTLDRVHKVDWDTFELAFLAKWQPIPVAAKTPDEIQQEMTEYHLREEDLMKKEMVGAREVYSHVRWATHMLDLAGQAQIATTTTLIWIVRGHLPAVLKEFVPATQTNWTTFCAAITAVDVGTLRDRLEAKRERETEFASLRAEVTRLQAQLNNRNMANLTSQRFVTKSRTNSTLYGLTSSSMTGRVTASVEPHRKRVTGGILRISSMNPFCAIAEQEIEKGWEEVRETQRGEGALIGAYTSGWRARDA</sequence>
<evidence type="ECO:0000313" key="2">
    <source>
        <dbReference type="Proteomes" id="UP000298061"/>
    </source>
</evidence>
<accession>A0A4Y9ZL80</accession>
<keyword evidence="2" id="KW-1185">Reference proteome</keyword>
<evidence type="ECO:0000313" key="1">
    <source>
        <dbReference type="EMBL" id="TFY75606.1"/>
    </source>
</evidence>
<dbReference type="AlphaFoldDB" id="A0A4Y9ZL80"/>
<proteinExistence type="predicted"/>